<dbReference type="InterPro" id="IPR003033">
    <property type="entry name" value="SCP2_sterol-bd_dom"/>
</dbReference>
<comment type="similarity">
    <text evidence="1">Belongs to the UbiJ family.</text>
</comment>
<evidence type="ECO:0000313" key="4">
    <source>
        <dbReference type="Proteomes" id="UP000502260"/>
    </source>
</evidence>
<gene>
    <name evidence="1" type="primary">ubiJ</name>
    <name evidence="3" type="ORF">SKTS_36290</name>
</gene>
<dbReference type="Proteomes" id="UP000502260">
    <property type="component" value="Chromosome"/>
</dbReference>
<comment type="function">
    <text evidence="1">Required for ubiquinone (coenzyme Q) biosynthesis. Binds hydrophobic ubiquinone biosynthetic intermediates via its SCP2 domain and is essential for the stability of the Ubi complex. May constitute a docking platform where Ubi enzymes assemble and access their SCP2-bound polyprenyl substrates.</text>
</comment>
<feature type="domain" description="SCP2" evidence="2">
    <location>
        <begin position="19"/>
        <end position="110"/>
    </location>
</feature>
<dbReference type="AlphaFoldDB" id="A0A6F8VFZ4"/>
<dbReference type="PANTHER" id="PTHR38693">
    <property type="entry name" value="UBIQUINONE BIOSYNTHESIS PROTEIN UBIJ"/>
    <property type="match status" value="1"/>
</dbReference>
<dbReference type="UniPathway" id="UPA00232"/>
<dbReference type="Pfam" id="PF02036">
    <property type="entry name" value="SCP2"/>
    <property type="match status" value="1"/>
</dbReference>
<keyword evidence="4" id="KW-1185">Reference proteome</keyword>
<dbReference type="InterPro" id="IPR038989">
    <property type="entry name" value="UbiJ"/>
</dbReference>
<comment type="pathway">
    <text evidence="1">Cofactor biosynthesis; ubiquinone biosynthesis.</text>
</comment>
<dbReference type="PANTHER" id="PTHR38693:SF1">
    <property type="entry name" value="UBIQUINONE BIOSYNTHESIS ACCESSORY FACTOR UBIJ"/>
    <property type="match status" value="1"/>
</dbReference>
<dbReference type="KEGG" id="slac:SKTS_36290"/>
<dbReference type="RefSeq" id="WP_173068633.1">
    <property type="nucleotide sequence ID" value="NZ_AP022853.1"/>
</dbReference>
<protein>
    <recommendedName>
        <fullName evidence="1">Ubiquinone biosynthesis accessory factor UbiJ</fullName>
    </recommendedName>
</protein>
<accession>A0A6F8VFZ4</accession>
<evidence type="ECO:0000259" key="2">
    <source>
        <dbReference type="Pfam" id="PF02036"/>
    </source>
</evidence>
<reference evidence="4" key="1">
    <citation type="submission" date="2020-03" db="EMBL/GenBank/DDBJ databases">
        <title>Complete genome sequence of sulfur-oxidizing bacterium skT11.</title>
        <authorList>
            <person name="Kanda M."/>
            <person name="Kojima H."/>
            <person name="Fukui M."/>
        </authorList>
    </citation>
    <scope>NUCLEOTIDE SEQUENCE [LARGE SCALE GENOMIC DNA]</scope>
    <source>
        <strain evidence="4">skT11</strain>
    </source>
</reference>
<dbReference type="HAMAP" id="MF_02215">
    <property type="entry name" value="UbiJ"/>
    <property type="match status" value="1"/>
</dbReference>
<proteinExistence type="inferred from homology"/>
<keyword evidence="1" id="KW-0963">Cytoplasm</keyword>
<sequence>MEQSEPRLPLTAQAFAATFNHLLQTQPWSRERLQRHAGKTLRVNLPPLLLLLAVEGDGMISAAQPGCEPDASLGVSPLALLHVLSSRPLPQELVHTAGDSGLAVDFGNVMQNLRWDAEEDLSKIFGDVVGHRMARSGSGLLSLAQQAAENFAANLTEYWTEEQPLLAKRPDIESFIREIDALRDAAARLEKRVERLMPRAGS</sequence>
<organism evidence="3 4">
    <name type="scientific">Sulfurimicrobium lacus</name>
    <dbReference type="NCBI Taxonomy" id="2715678"/>
    <lineage>
        <taxon>Bacteria</taxon>
        <taxon>Pseudomonadati</taxon>
        <taxon>Pseudomonadota</taxon>
        <taxon>Betaproteobacteria</taxon>
        <taxon>Nitrosomonadales</taxon>
        <taxon>Sulfuricellaceae</taxon>
        <taxon>Sulfurimicrobium</taxon>
    </lineage>
</organism>
<dbReference type="EMBL" id="AP022853">
    <property type="protein sequence ID" value="BCB28743.1"/>
    <property type="molecule type" value="Genomic_DNA"/>
</dbReference>
<evidence type="ECO:0000313" key="3">
    <source>
        <dbReference type="EMBL" id="BCB28743.1"/>
    </source>
</evidence>
<dbReference type="GO" id="GO:0006744">
    <property type="term" value="P:ubiquinone biosynthetic process"/>
    <property type="evidence" value="ECO:0007669"/>
    <property type="project" value="UniProtKB-UniRule"/>
</dbReference>
<dbReference type="GO" id="GO:0005737">
    <property type="term" value="C:cytoplasm"/>
    <property type="evidence" value="ECO:0007669"/>
    <property type="project" value="UniProtKB-SubCell"/>
</dbReference>
<comment type="subcellular location">
    <subcellularLocation>
        <location evidence="1">Cytoplasm</location>
    </subcellularLocation>
</comment>
<evidence type="ECO:0000256" key="1">
    <source>
        <dbReference type="HAMAP-Rule" id="MF_02215"/>
    </source>
</evidence>
<keyword evidence="1" id="KW-0831">Ubiquinone biosynthesis</keyword>
<name>A0A6F8VFZ4_9PROT</name>